<accession>A0A672G9P1</accession>
<evidence type="ECO:0000256" key="4">
    <source>
        <dbReference type="ARBA" id="ARBA00022989"/>
    </source>
</evidence>
<keyword evidence="2 6" id="KW-0813">Transport</keyword>
<feature type="region of interest" description="Disordered" evidence="7">
    <location>
        <begin position="335"/>
        <end position="363"/>
    </location>
</feature>
<gene>
    <name evidence="8" type="primary">slc1a7b</name>
</gene>
<evidence type="ECO:0000256" key="2">
    <source>
        <dbReference type="ARBA" id="ARBA00022448"/>
    </source>
</evidence>
<feature type="transmembrane region" description="Helical" evidence="6">
    <location>
        <begin position="209"/>
        <end position="226"/>
    </location>
</feature>
<evidence type="ECO:0000256" key="1">
    <source>
        <dbReference type="ARBA" id="ARBA00004141"/>
    </source>
</evidence>
<reference evidence="8" key="1">
    <citation type="submission" date="2019-06" db="EMBL/GenBank/DDBJ databases">
        <authorList>
            <consortium name="Wellcome Sanger Institute Data Sharing"/>
        </authorList>
    </citation>
    <scope>NUCLEOTIDE SEQUENCE [LARGE SCALE GENOMIC DNA]</scope>
</reference>
<dbReference type="InterPro" id="IPR050746">
    <property type="entry name" value="DAACS"/>
</dbReference>
<comment type="similarity">
    <text evidence="6">Belongs to the dicarboxylate/amino acid:cation symporter (DAACS) (TC 2.A.23) family.</text>
</comment>
<dbReference type="Pfam" id="PF00375">
    <property type="entry name" value="SDF"/>
    <property type="match status" value="1"/>
</dbReference>
<keyword evidence="6" id="KW-0769">Symport</keyword>
<evidence type="ECO:0000256" key="5">
    <source>
        <dbReference type="ARBA" id="ARBA00023136"/>
    </source>
</evidence>
<reference evidence="8" key="3">
    <citation type="submission" date="2025-09" db="UniProtKB">
        <authorList>
            <consortium name="Ensembl"/>
        </authorList>
    </citation>
    <scope>IDENTIFICATION</scope>
</reference>
<comment type="subcellular location">
    <subcellularLocation>
        <location evidence="1 6">Membrane</location>
        <topology evidence="1 6">Multi-pass membrane protein</topology>
    </subcellularLocation>
</comment>
<feature type="transmembrane region" description="Helical" evidence="6">
    <location>
        <begin position="246"/>
        <end position="271"/>
    </location>
</feature>
<organism evidence="8 9">
    <name type="scientific">Salarias fasciatus</name>
    <name type="common">Jewelled blenny</name>
    <name type="synonym">Blennius fasciatus</name>
    <dbReference type="NCBI Taxonomy" id="181472"/>
    <lineage>
        <taxon>Eukaryota</taxon>
        <taxon>Metazoa</taxon>
        <taxon>Chordata</taxon>
        <taxon>Craniata</taxon>
        <taxon>Vertebrata</taxon>
        <taxon>Euteleostomi</taxon>
        <taxon>Actinopterygii</taxon>
        <taxon>Neopterygii</taxon>
        <taxon>Teleostei</taxon>
        <taxon>Neoteleostei</taxon>
        <taxon>Acanthomorphata</taxon>
        <taxon>Ovalentaria</taxon>
        <taxon>Blenniimorphae</taxon>
        <taxon>Blenniiformes</taxon>
        <taxon>Blennioidei</taxon>
        <taxon>Blenniidae</taxon>
        <taxon>Salariinae</taxon>
        <taxon>Salarias</taxon>
    </lineage>
</organism>
<dbReference type="GO" id="GO:0015501">
    <property type="term" value="F:glutamate:sodium symporter activity"/>
    <property type="evidence" value="ECO:0007669"/>
    <property type="project" value="TreeGrafter"/>
</dbReference>
<sequence length="363" mass="40012">MAVALDAVWLRVKNVCKQNGLLIMSVLAVVIGCLLGFFLRTRRLTEQEVKYFQFPGELLMRMLKINLIPALTCSSRLGLITVSYYLWTTFVAVIVGIIMVSIIHPGGAAQKEDSEDSGKPIMSSADALLDLIRNMFPANLVQATFQQYRTSTEYRLKPKPTVAQSESTTRRALIYGIQDDNGTDIQNFALDLTPPPDVLIKTREGTSDGMNVLGIVIFSATMGIMLGRMGPNGSALVNFCQSLNEAVLRIVAIVIWYFPFGIVFLVAGKILEMSDPSAMGKKLGFYAVTVVFGLVLHGLFILPAMYFFITKKSPIVYIRGILQALLIALATSSSSDSCKYVPEPHRPYSPPRSSCLIYSSSRR</sequence>
<dbReference type="GO" id="GO:0005886">
    <property type="term" value="C:plasma membrane"/>
    <property type="evidence" value="ECO:0007669"/>
    <property type="project" value="TreeGrafter"/>
</dbReference>
<dbReference type="Proteomes" id="UP000472267">
    <property type="component" value="Chromosome 23"/>
</dbReference>
<evidence type="ECO:0000313" key="8">
    <source>
        <dbReference type="Ensembl" id="ENSSFAP00005014987.1"/>
    </source>
</evidence>
<dbReference type="InterPro" id="IPR001991">
    <property type="entry name" value="Na-dicarboxylate_symporter"/>
</dbReference>
<feature type="transmembrane region" description="Helical" evidence="6">
    <location>
        <begin position="283"/>
        <end position="309"/>
    </location>
</feature>
<name>A0A672G9P1_SALFA</name>
<protein>
    <recommendedName>
        <fullName evidence="6">Amino acid transporter</fullName>
    </recommendedName>
</protein>
<dbReference type="SUPFAM" id="SSF118215">
    <property type="entry name" value="Proton glutamate symport protein"/>
    <property type="match status" value="1"/>
</dbReference>
<dbReference type="PRINTS" id="PR00173">
    <property type="entry name" value="EDTRNSPORT"/>
</dbReference>
<evidence type="ECO:0000256" key="7">
    <source>
        <dbReference type="SAM" id="MobiDB-lite"/>
    </source>
</evidence>
<evidence type="ECO:0000313" key="9">
    <source>
        <dbReference type="Proteomes" id="UP000472267"/>
    </source>
</evidence>
<dbReference type="Ensembl" id="ENSSFAT00005015607.1">
    <property type="protein sequence ID" value="ENSSFAP00005014987.1"/>
    <property type="gene ID" value="ENSSFAG00005007792.1"/>
</dbReference>
<keyword evidence="5 6" id="KW-0472">Membrane</keyword>
<dbReference type="GO" id="GO:0015175">
    <property type="term" value="F:neutral L-amino acid transmembrane transporter activity"/>
    <property type="evidence" value="ECO:0007669"/>
    <property type="project" value="TreeGrafter"/>
</dbReference>
<evidence type="ECO:0000256" key="6">
    <source>
        <dbReference type="RuleBase" id="RU361216"/>
    </source>
</evidence>
<evidence type="ECO:0000256" key="3">
    <source>
        <dbReference type="ARBA" id="ARBA00022692"/>
    </source>
</evidence>
<feature type="transmembrane region" description="Helical" evidence="6">
    <location>
        <begin position="84"/>
        <end position="103"/>
    </location>
</feature>
<keyword evidence="9" id="KW-1185">Reference proteome</keyword>
<feature type="transmembrane region" description="Helical" evidence="6">
    <location>
        <begin position="20"/>
        <end position="39"/>
    </location>
</feature>
<keyword evidence="3 6" id="KW-0812">Transmembrane</keyword>
<dbReference type="GO" id="GO:0005313">
    <property type="term" value="F:L-glutamate transmembrane transporter activity"/>
    <property type="evidence" value="ECO:0007669"/>
    <property type="project" value="TreeGrafter"/>
</dbReference>
<dbReference type="PANTHER" id="PTHR11958:SF106">
    <property type="entry name" value="AMINO ACID TRANSPORTER"/>
    <property type="match status" value="1"/>
</dbReference>
<dbReference type="InterPro" id="IPR036458">
    <property type="entry name" value="Na:dicarbo_symporter_sf"/>
</dbReference>
<proteinExistence type="inferred from homology"/>
<reference evidence="8" key="2">
    <citation type="submission" date="2025-08" db="UniProtKB">
        <authorList>
            <consortium name="Ensembl"/>
        </authorList>
    </citation>
    <scope>IDENTIFICATION</scope>
</reference>
<dbReference type="AlphaFoldDB" id="A0A672G9P1"/>
<keyword evidence="4 6" id="KW-1133">Transmembrane helix</keyword>
<dbReference type="Gene3D" id="1.10.3860.10">
    <property type="entry name" value="Sodium:dicarboxylate symporter"/>
    <property type="match status" value="1"/>
</dbReference>
<dbReference type="PANTHER" id="PTHR11958">
    <property type="entry name" value="SODIUM/DICARBOXYLATE SYMPORTER-RELATED"/>
    <property type="match status" value="1"/>
</dbReference>